<dbReference type="PROSITE" id="PS51257">
    <property type="entry name" value="PROKAR_LIPOPROTEIN"/>
    <property type="match status" value="1"/>
</dbReference>
<dbReference type="Pfam" id="PF07980">
    <property type="entry name" value="SusD_RagB"/>
    <property type="match status" value="1"/>
</dbReference>
<name>A0A202BVU9_9FLAO</name>
<dbReference type="Gene3D" id="1.25.40.390">
    <property type="match status" value="1"/>
</dbReference>
<gene>
    <name evidence="8" type="ORF">B0E34_15460</name>
</gene>
<reference evidence="9" key="1">
    <citation type="submission" date="2017-02" db="EMBL/GenBank/DDBJ databases">
        <authorList>
            <person name="Tetz G."/>
            <person name="Tetz V."/>
        </authorList>
    </citation>
    <scope>NUCLEOTIDE SEQUENCE [LARGE SCALE GENOMIC DNA]</scope>
    <source>
        <strain evidence="9">VT16-26</strain>
    </source>
</reference>
<comment type="subcellular location">
    <subcellularLocation>
        <location evidence="1">Cell outer membrane</location>
    </subcellularLocation>
</comment>
<sequence>MKLNILKLRNLAIASAFLLSITSCLNDLDVKVNDDELYTSEQFYANPESYKQFLAKIYAGLAVTGQTSPNGNSDLGAEADGGPNEGFSQYIRGYWQLQELTTDEAIIAWGESDNPGIRDLNFNTWNADNKFNEAFFARIFFQVGLVNEFLRETTDEKLSSRGVSADLKTQIKIFRAEARFLRALSYYHAIDIYGKMPFATEDYVIGSGVKPPMQSREYVFNYIIGELNDIDADLVAPKTNEYGRADKAAAWMLKAKLYQNAKVYTGVDKSTEALTEITKVIGSPYKIATIPYANLFKADNNINGAQDEAIFPITFDGIKTKTYGGTTFLILASCVKSVGATLGVNDGWAGFRARQEFIQSVGSDARVMKVSGNTDPASISDYSKFEEGTKLIKYSNIKSTGGNGSDGIFADADFALFRMGDAYLMYAELAIVNGKGSTATALNYINALRTRAGVTNISMSDINALTSTDAKEMFILNERAKELYWEGTRRQDLIRLNHYVSGYTWQWKGGIQNGNSIASTRTLFPIPNKYLNLNSNLSQNPGY</sequence>
<keyword evidence="9" id="KW-1185">Reference proteome</keyword>
<evidence type="ECO:0000313" key="8">
    <source>
        <dbReference type="EMBL" id="OVE55618.1"/>
    </source>
</evidence>
<dbReference type="SUPFAM" id="SSF48452">
    <property type="entry name" value="TPR-like"/>
    <property type="match status" value="1"/>
</dbReference>
<dbReference type="GO" id="GO:0009279">
    <property type="term" value="C:cell outer membrane"/>
    <property type="evidence" value="ECO:0007669"/>
    <property type="project" value="UniProtKB-SubCell"/>
</dbReference>
<evidence type="ECO:0000259" key="7">
    <source>
        <dbReference type="Pfam" id="PF07980"/>
    </source>
</evidence>
<evidence type="ECO:0000256" key="5">
    <source>
        <dbReference type="ARBA" id="ARBA00023237"/>
    </source>
</evidence>
<dbReference type="EMBL" id="MVAG01000128">
    <property type="protein sequence ID" value="OVE55618.1"/>
    <property type="molecule type" value="Genomic_DNA"/>
</dbReference>
<dbReference type="Gene3D" id="1.10.3780.10">
    <property type="entry name" value="SusD-like"/>
    <property type="match status" value="1"/>
</dbReference>
<evidence type="ECO:0000256" key="1">
    <source>
        <dbReference type="ARBA" id="ARBA00004442"/>
    </source>
</evidence>
<evidence type="ECO:0000256" key="3">
    <source>
        <dbReference type="ARBA" id="ARBA00022729"/>
    </source>
</evidence>
<keyword evidence="4" id="KW-0472">Membrane</keyword>
<evidence type="ECO:0000256" key="6">
    <source>
        <dbReference type="SAM" id="SignalP"/>
    </source>
</evidence>
<evidence type="ECO:0000256" key="4">
    <source>
        <dbReference type="ARBA" id="ARBA00023136"/>
    </source>
</evidence>
<dbReference type="RefSeq" id="WP_087710892.1">
    <property type="nucleotide sequence ID" value="NZ_MVAG01000128.1"/>
</dbReference>
<comment type="similarity">
    <text evidence="2">Belongs to the SusD family.</text>
</comment>
<dbReference type="InterPro" id="IPR012944">
    <property type="entry name" value="SusD_RagB_dom"/>
</dbReference>
<dbReference type="CDD" id="cd08977">
    <property type="entry name" value="SusD"/>
    <property type="match status" value="1"/>
</dbReference>
<keyword evidence="3 6" id="KW-0732">Signal</keyword>
<evidence type="ECO:0000256" key="2">
    <source>
        <dbReference type="ARBA" id="ARBA00006275"/>
    </source>
</evidence>
<organism evidence="8 9">
    <name type="scientific">Chryseobacterium mucoviscidosis</name>
    <dbReference type="NCBI Taxonomy" id="1945581"/>
    <lineage>
        <taxon>Bacteria</taxon>
        <taxon>Pseudomonadati</taxon>
        <taxon>Bacteroidota</taxon>
        <taxon>Flavobacteriia</taxon>
        <taxon>Flavobacteriales</taxon>
        <taxon>Weeksellaceae</taxon>
        <taxon>Chryseobacterium group</taxon>
        <taxon>Chryseobacterium</taxon>
    </lineage>
</organism>
<dbReference type="InterPro" id="IPR011990">
    <property type="entry name" value="TPR-like_helical_dom_sf"/>
</dbReference>
<evidence type="ECO:0000313" key="9">
    <source>
        <dbReference type="Proteomes" id="UP000196355"/>
    </source>
</evidence>
<protein>
    <recommendedName>
        <fullName evidence="7">RagB/SusD domain-containing protein</fullName>
    </recommendedName>
</protein>
<feature type="domain" description="RagB/SusD" evidence="7">
    <location>
        <begin position="380"/>
        <end position="543"/>
    </location>
</feature>
<feature type="signal peptide" evidence="6">
    <location>
        <begin position="1"/>
        <end position="26"/>
    </location>
</feature>
<dbReference type="Proteomes" id="UP000196355">
    <property type="component" value="Unassembled WGS sequence"/>
</dbReference>
<proteinExistence type="inferred from homology"/>
<comment type="caution">
    <text evidence="8">The sequence shown here is derived from an EMBL/GenBank/DDBJ whole genome shotgun (WGS) entry which is preliminary data.</text>
</comment>
<accession>A0A202BVU9</accession>
<feature type="chain" id="PRO_5013029933" description="RagB/SusD domain-containing protein" evidence="6">
    <location>
        <begin position="27"/>
        <end position="543"/>
    </location>
</feature>
<dbReference type="AlphaFoldDB" id="A0A202BVU9"/>
<keyword evidence="5" id="KW-0998">Cell outer membrane</keyword>
<dbReference type="Gene3D" id="1.25.40.10">
    <property type="entry name" value="Tetratricopeptide repeat domain"/>
    <property type="match status" value="1"/>
</dbReference>